<feature type="domain" description="FHA" evidence="2">
    <location>
        <begin position="41"/>
        <end position="89"/>
    </location>
</feature>
<dbReference type="OrthoDB" id="3214282at2"/>
<evidence type="ECO:0000313" key="4">
    <source>
        <dbReference type="Proteomes" id="UP000199251"/>
    </source>
</evidence>
<name>A0A0E4H2P3_MYCLN</name>
<organism evidence="3 4">
    <name type="scientific">Mycobacterium lentiflavum</name>
    <dbReference type="NCBI Taxonomy" id="141349"/>
    <lineage>
        <taxon>Bacteria</taxon>
        <taxon>Bacillati</taxon>
        <taxon>Actinomycetota</taxon>
        <taxon>Actinomycetes</taxon>
        <taxon>Mycobacteriales</taxon>
        <taxon>Mycobacteriaceae</taxon>
        <taxon>Mycobacterium</taxon>
        <taxon>Mycobacterium simiae complex</taxon>
    </lineage>
</organism>
<dbReference type="Pfam" id="PF01381">
    <property type="entry name" value="HTH_3"/>
    <property type="match status" value="1"/>
</dbReference>
<accession>A0A0E4H2P3</accession>
<dbReference type="SMART" id="SM00240">
    <property type="entry name" value="FHA"/>
    <property type="match status" value="1"/>
</dbReference>
<gene>
    <name evidence="3" type="ORF">BN1232_06238</name>
</gene>
<keyword evidence="1" id="KW-0597">Phosphoprotein</keyword>
<dbReference type="Proteomes" id="UP000199251">
    <property type="component" value="Unassembled WGS sequence"/>
</dbReference>
<protein>
    <submittedName>
        <fullName evidence="3">Forkhead-associated protein</fullName>
    </submittedName>
</protein>
<dbReference type="SUPFAM" id="SSF47413">
    <property type="entry name" value="lambda repressor-like DNA-binding domains"/>
    <property type="match status" value="1"/>
</dbReference>
<reference evidence="3 4" key="1">
    <citation type="submission" date="2015-03" db="EMBL/GenBank/DDBJ databases">
        <authorList>
            <person name="Urmite Genomes"/>
        </authorList>
    </citation>
    <scope>NUCLEOTIDE SEQUENCE [LARGE SCALE GENOMIC DNA]</scope>
    <source>
        <strain evidence="3 4">CSUR P1491</strain>
    </source>
</reference>
<dbReference type="STRING" id="141349.BN1232_06238"/>
<dbReference type="InterPro" id="IPR001387">
    <property type="entry name" value="Cro/C1-type_HTH"/>
</dbReference>
<proteinExistence type="predicted"/>
<dbReference type="SUPFAM" id="SSF49879">
    <property type="entry name" value="SMAD/FHA domain"/>
    <property type="match status" value="1"/>
</dbReference>
<dbReference type="RefSeq" id="WP_082811597.1">
    <property type="nucleotide sequence ID" value="NZ_CTEE01000003.1"/>
</dbReference>
<dbReference type="InterPro" id="IPR010982">
    <property type="entry name" value="Lambda_DNA-bd_dom_sf"/>
</dbReference>
<dbReference type="Gene3D" id="1.10.260.40">
    <property type="entry name" value="lambda repressor-like DNA-binding domains"/>
    <property type="match status" value="1"/>
</dbReference>
<evidence type="ECO:0000256" key="1">
    <source>
        <dbReference type="ARBA" id="ARBA00022553"/>
    </source>
</evidence>
<dbReference type="EMBL" id="CTEE01000003">
    <property type="protein sequence ID" value="CQD24516.1"/>
    <property type="molecule type" value="Genomic_DNA"/>
</dbReference>
<sequence length="369" mass="39584">METARNTSQSPLAVEPIRAHPALVIKAENQTYTLSPREAPIVIGREFPAQVTISDDRISRTHLRIDHTPGGWVGADQSSNGTFINGIRQSTFAIREGMTIQLGHPQGITVAFGFAAANQAEPDDDDDGYDPEQTLVTDPGVARAGAAVAARREELKLTQRFMAREGIVNAGALIDFEKGRRWPRRATLARIEDALQWPHGTIERIRRGANIDDTERTEVLTNTVRAPLMAQAVEVALMTINSAITALPQDVTDPAFSARAATILADLRTLESVAANAAHTAKGAPEVALGLSSVRRCYKDLMLRAARAPGATLGQRLYAARYRAELTVEETAYAADVPVEAVAAAEAEVPLDANTAAALSGALAVLTRR</sequence>
<dbReference type="GO" id="GO:0003677">
    <property type="term" value="F:DNA binding"/>
    <property type="evidence" value="ECO:0007669"/>
    <property type="project" value="InterPro"/>
</dbReference>
<dbReference type="PROSITE" id="PS50006">
    <property type="entry name" value="FHA_DOMAIN"/>
    <property type="match status" value="1"/>
</dbReference>
<dbReference type="AlphaFoldDB" id="A0A0E4H2P3"/>
<dbReference type="InterPro" id="IPR000253">
    <property type="entry name" value="FHA_dom"/>
</dbReference>
<dbReference type="Pfam" id="PF00498">
    <property type="entry name" value="FHA"/>
    <property type="match status" value="1"/>
</dbReference>
<evidence type="ECO:0000313" key="3">
    <source>
        <dbReference type="EMBL" id="CQD24516.1"/>
    </source>
</evidence>
<evidence type="ECO:0000259" key="2">
    <source>
        <dbReference type="PROSITE" id="PS50006"/>
    </source>
</evidence>
<dbReference type="Gene3D" id="2.60.200.20">
    <property type="match status" value="1"/>
</dbReference>
<dbReference type="InterPro" id="IPR008984">
    <property type="entry name" value="SMAD_FHA_dom_sf"/>
</dbReference>
<dbReference type="CDD" id="cd00093">
    <property type="entry name" value="HTH_XRE"/>
    <property type="match status" value="1"/>
</dbReference>